<evidence type="ECO:0000256" key="1">
    <source>
        <dbReference type="SAM" id="Phobius"/>
    </source>
</evidence>
<feature type="transmembrane region" description="Helical" evidence="1">
    <location>
        <begin position="20"/>
        <end position="38"/>
    </location>
</feature>
<reference evidence="3" key="1">
    <citation type="submission" date="2017-09" db="EMBL/GenBank/DDBJ databases">
        <title>Depth-based differentiation of microbial function through sediment-hosted aquifers and enrichment of novel symbionts in the deep terrestrial subsurface.</title>
        <authorList>
            <person name="Probst A.J."/>
            <person name="Ladd B."/>
            <person name="Jarett J.K."/>
            <person name="Geller-Mcgrath D.E."/>
            <person name="Sieber C.M.K."/>
            <person name="Emerson J.B."/>
            <person name="Anantharaman K."/>
            <person name="Thomas B.C."/>
            <person name="Malmstrom R."/>
            <person name="Stieglmeier M."/>
            <person name="Klingl A."/>
            <person name="Woyke T."/>
            <person name="Ryan C.M."/>
            <person name="Banfield J.F."/>
        </authorList>
    </citation>
    <scope>NUCLEOTIDE SEQUENCE [LARGE SCALE GENOMIC DNA]</scope>
</reference>
<evidence type="ECO:0008006" key="4">
    <source>
        <dbReference type="Google" id="ProtNLM"/>
    </source>
</evidence>
<feature type="transmembrane region" description="Helical" evidence="1">
    <location>
        <begin position="171"/>
        <end position="192"/>
    </location>
</feature>
<keyword evidence="1" id="KW-0472">Membrane</keyword>
<dbReference type="Proteomes" id="UP000229916">
    <property type="component" value="Unassembled WGS sequence"/>
</dbReference>
<evidence type="ECO:0000313" key="2">
    <source>
        <dbReference type="EMBL" id="PIU69335.1"/>
    </source>
</evidence>
<dbReference type="AlphaFoldDB" id="A0A2M7APP7"/>
<feature type="transmembrane region" description="Helical" evidence="1">
    <location>
        <begin position="74"/>
        <end position="98"/>
    </location>
</feature>
<name>A0A2M7APP7_UNCKA</name>
<keyword evidence="1" id="KW-1133">Transmembrane helix</keyword>
<proteinExistence type="predicted"/>
<feature type="transmembrane region" description="Helical" evidence="1">
    <location>
        <begin position="231"/>
        <end position="264"/>
    </location>
</feature>
<feature type="transmembrane region" description="Helical" evidence="1">
    <location>
        <begin position="270"/>
        <end position="296"/>
    </location>
</feature>
<comment type="caution">
    <text evidence="2">The sequence shown here is derived from an EMBL/GenBank/DDBJ whole genome shotgun (WGS) entry which is preliminary data.</text>
</comment>
<accession>A0A2M7APP7</accession>
<gene>
    <name evidence="2" type="ORF">COS81_00315</name>
</gene>
<protein>
    <recommendedName>
        <fullName evidence="4">Glycerophosphoryl diester phosphodiesterase membrane domain-containing protein</fullName>
    </recommendedName>
</protein>
<dbReference type="EMBL" id="PEWD01000005">
    <property type="protein sequence ID" value="PIU69335.1"/>
    <property type="molecule type" value="Genomic_DNA"/>
</dbReference>
<organism evidence="2 3">
    <name type="scientific">candidate division WWE3 bacterium CG06_land_8_20_14_3_00_42_16</name>
    <dbReference type="NCBI Taxonomy" id="1975083"/>
    <lineage>
        <taxon>Bacteria</taxon>
        <taxon>Katanobacteria</taxon>
    </lineage>
</organism>
<evidence type="ECO:0000313" key="3">
    <source>
        <dbReference type="Proteomes" id="UP000229916"/>
    </source>
</evidence>
<sequence length="341" mass="37150">MDFGNLISRAFEIVKQNKFLWILGIVLTAVSAGGANLANDINYSSLSQDLPPEVGETVSTVFKNILHFLASIPLYLWVVAILVLLILIILSFMLRLVIKSWVEGALIGAVCDLDEGKESSLAASSRQGRRSFKALLWLNFVPGLIFFGVIFLSGAILVPLVLFVLPTSAKILALILLIIPLTLVILIASLALNLTLILAQRKAVIEGLTPRKALFESFALVKKHFLEQIALGLINVGIGCGVGCLTVLVVIPFIPVVLLIYILFKVSPLIGVPFGVLVFILLMVAISLIQGIFMAYKSAVWTLFAREIGIKKTLQPDKPVQTGQNMQKYTQLTVKCKNGVE</sequence>
<keyword evidence="1" id="KW-0812">Transmembrane</keyword>
<feature type="transmembrane region" description="Helical" evidence="1">
    <location>
        <begin position="135"/>
        <end position="165"/>
    </location>
</feature>